<sequence length="508" mass="58129">MSCRSCVLSSDLQLQNLKTIRNSKGLVVQILRGEWPLLDPDQASINAEIIQLEQLLSSYDAQFQEIQLRRCAVLVTLENRKSIYAPIRRLPRDVLTEIFHFVCTFWWPKAKEDYILASEFHGDGLDVSRLLWVLGRVCGLWRKTLHLSPASWAQKIIVKAPFSKHAPDILQTYLDNTGEHLLNLRVFLPSNKPSKIGEIMSLLIQSCQRWKNLILYIHTHYLHYLESISRLPVLQTIEIDILGLPRRDYRTNILLNAPQLWQGTFRTEGIHQIGLPSGITHYSGCITCSEDLQLLSQLPKLMTCHLRYLSVPEEMPMVITQLRHLHVDYVDILNFLIAPLLNSLAINGIPQRASSRTECLVHFLDRSRCRRQSLTIGSKAITASQQLSSTIRQILSSEACSTLSRLKFELGSRLNDASRTFEPSLVIPNLSYLALCISRPSKDLSSVSSDLLPRCDVGWLKEIEVQFQDKEYEDILIADIRALCGGDWDMRVEEWDPLCRDHLLLSWG</sequence>
<keyword evidence="2" id="KW-1185">Reference proteome</keyword>
<dbReference type="AlphaFoldDB" id="A0AA39JNJ8"/>
<accession>A0AA39JNJ8</accession>
<evidence type="ECO:0008006" key="3">
    <source>
        <dbReference type="Google" id="ProtNLM"/>
    </source>
</evidence>
<comment type="caution">
    <text evidence="1">The sequence shown here is derived from an EMBL/GenBank/DDBJ whole genome shotgun (WGS) entry which is preliminary data.</text>
</comment>
<organism evidence="1 2">
    <name type="scientific">Armillaria tabescens</name>
    <name type="common">Ringless honey mushroom</name>
    <name type="synonym">Agaricus tabescens</name>
    <dbReference type="NCBI Taxonomy" id="1929756"/>
    <lineage>
        <taxon>Eukaryota</taxon>
        <taxon>Fungi</taxon>
        <taxon>Dikarya</taxon>
        <taxon>Basidiomycota</taxon>
        <taxon>Agaricomycotina</taxon>
        <taxon>Agaricomycetes</taxon>
        <taxon>Agaricomycetidae</taxon>
        <taxon>Agaricales</taxon>
        <taxon>Marasmiineae</taxon>
        <taxon>Physalacriaceae</taxon>
        <taxon>Desarmillaria</taxon>
    </lineage>
</organism>
<dbReference type="RefSeq" id="XP_060325676.1">
    <property type="nucleotide sequence ID" value="XM_060483967.1"/>
</dbReference>
<gene>
    <name evidence="1" type="ORF">EV420DRAFT_914055</name>
</gene>
<protein>
    <recommendedName>
        <fullName evidence="3">F-box domain-containing protein</fullName>
    </recommendedName>
</protein>
<reference evidence="1" key="1">
    <citation type="submission" date="2023-06" db="EMBL/GenBank/DDBJ databases">
        <authorList>
            <consortium name="Lawrence Berkeley National Laboratory"/>
            <person name="Ahrendt S."/>
            <person name="Sahu N."/>
            <person name="Indic B."/>
            <person name="Wong-Bajracharya J."/>
            <person name="Merenyi Z."/>
            <person name="Ke H.-M."/>
            <person name="Monk M."/>
            <person name="Kocsube S."/>
            <person name="Drula E."/>
            <person name="Lipzen A."/>
            <person name="Balint B."/>
            <person name="Henrissat B."/>
            <person name="Andreopoulos B."/>
            <person name="Martin F.M."/>
            <person name="Harder C.B."/>
            <person name="Rigling D."/>
            <person name="Ford K.L."/>
            <person name="Foster G.D."/>
            <person name="Pangilinan J."/>
            <person name="Papanicolaou A."/>
            <person name="Barry K."/>
            <person name="LaButti K."/>
            <person name="Viragh M."/>
            <person name="Koriabine M."/>
            <person name="Yan M."/>
            <person name="Riley R."/>
            <person name="Champramary S."/>
            <person name="Plett K.L."/>
            <person name="Tsai I.J."/>
            <person name="Slot J."/>
            <person name="Sipos G."/>
            <person name="Plett J."/>
            <person name="Nagy L.G."/>
            <person name="Grigoriev I.V."/>
        </authorList>
    </citation>
    <scope>NUCLEOTIDE SEQUENCE</scope>
    <source>
        <strain evidence="1">CCBAS 213</strain>
    </source>
</reference>
<dbReference type="EMBL" id="JAUEPS010000048">
    <property type="protein sequence ID" value="KAK0446035.1"/>
    <property type="molecule type" value="Genomic_DNA"/>
</dbReference>
<proteinExistence type="predicted"/>
<evidence type="ECO:0000313" key="1">
    <source>
        <dbReference type="EMBL" id="KAK0446035.1"/>
    </source>
</evidence>
<dbReference type="GeneID" id="85367515"/>
<dbReference type="Proteomes" id="UP001175211">
    <property type="component" value="Unassembled WGS sequence"/>
</dbReference>
<evidence type="ECO:0000313" key="2">
    <source>
        <dbReference type="Proteomes" id="UP001175211"/>
    </source>
</evidence>
<name>A0AA39JNJ8_ARMTA</name>